<keyword evidence="3" id="KW-1185">Reference proteome</keyword>
<evidence type="ECO:0000313" key="2">
    <source>
        <dbReference type="EMBL" id="RPA89672.1"/>
    </source>
</evidence>
<accession>A0A3N4IU32</accession>
<keyword evidence="1" id="KW-0812">Transmembrane</keyword>
<proteinExistence type="predicted"/>
<organism evidence="2 3">
    <name type="scientific">Choiromyces venosus 120613-1</name>
    <dbReference type="NCBI Taxonomy" id="1336337"/>
    <lineage>
        <taxon>Eukaryota</taxon>
        <taxon>Fungi</taxon>
        <taxon>Dikarya</taxon>
        <taxon>Ascomycota</taxon>
        <taxon>Pezizomycotina</taxon>
        <taxon>Pezizomycetes</taxon>
        <taxon>Pezizales</taxon>
        <taxon>Tuberaceae</taxon>
        <taxon>Choiromyces</taxon>
    </lineage>
</organism>
<evidence type="ECO:0000313" key="3">
    <source>
        <dbReference type="Proteomes" id="UP000276215"/>
    </source>
</evidence>
<feature type="transmembrane region" description="Helical" evidence="1">
    <location>
        <begin position="12"/>
        <end position="35"/>
    </location>
</feature>
<keyword evidence="1" id="KW-0472">Membrane</keyword>
<protein>
    <submittedName>
        <fullName evidence="2">Uncharacterized protein</fullName>
    </submittedName>
</protein>
<reference evidence="2 3" key="1">
    <citation type="journal article" date="2018" name="Nat. Ecol. Evol.">
        <title>Pezizomycetes genomes reveal the molecular basis of ectomycorrhizal truffle lifestyle.</title>
        <authorList>
            <person name="Murat C."/>
            <person name="Payen T."/>
            <person name="Noel B."/>
            <person name="Kuo A."/>
            <person name="Morin E."/>
            <person name="Chen J."/>
            <person name="Kohler A."/>
            <person name="Krizsan K."/>
            <person name="Balestrini R."/>
            <person name="Da Silva C."/>
            <person name="Montanini B."/>
            <person name="Hainaut M."/>
            <person name="Levati E."/>
            <person name="Barry K.W."/>
            <person name="Belfiori B."/>
            <person name="Cichocki N."/>
            <person name="Clum A."/>
            <person name="Dockter R.B."/>
            <person name="Fauchery L."/>
            <person name="Guy J."/>
            <person name="Iotti M."/>
            <person name="Le Tacon F."/>
            <person name="Lindquist E.A."/>
            <person name="Lipzen A."/>
            <person name="Malagnac F."/>
            <person name="Mello A."/>
            <person name="Molinier V."/>
            <person name="Miyauchi S."/>
            <person name="Poulain J."/>
            <person name="Riccioni C."/>
            <person name="Rubini A."/>
            <person name="Sitrit Y."/>
            <person name="Splivallo R."/>
            <person name="Traeger S."/>
            <person name="Wang M."/>
            <person name="Zifcakova L."/>
            <person name="Wipf D."/>
            <person name="Zambonelli A."/>
            <person name="Paolocci F."/>
            <person name="Nowrousian M."/>
            <person name="Ottonello S."/>
            <person name="Baldrian P."/>
            <person name="Spatafora J.W."/>
            <person name="Henrissat B."/>
            <person name="Nagy L.G."/>
            <person name="Aury J.M."/>
            <person name="Wincker P."/>
            <person name="Grigoriev I.V."/>
            <person name="Bonfante P."/>
            <person name="Martin F.M."/>
        </authorList>
    </citation>
    <scope>NUCLEOTIDE SEQUENCE [LARGE SCALE GENOMIC DNA]</scope>
    <source>
        <strain evidence="2 3">120613-1</strain>
    </source>
</reference>
<gene>
    <name evidence="2" type="ORF">L873DRAFT_616704</name>
</gene>
<keyword evidence="1" id="KW-1133">Transmembrane helix</keyword>
<dbReference type="EMBL" id="ML120562">
    <property type="protein sequence ID" value="RPA89672.1"/>
    <property type="molecule type" value="Genomic_DNA"/>
</dbReference>
<dbReference type="Proteomes" id="UP000276215">
    <property type="component" value="Unassembled WGS sequence"/>
</dbReference>
<dbReference type="AlphaFoldDB" id="A0A3N4IU32"/>
<name>A0A3N4IU32_9PEZI</name>
<sequence length="111" mass="12178">MLANKMFLIIELYHVYGMSIVGGLVGSIPVIWWTINSANGIKKEPKGDITGVEKELNGDITRSEKKVDKVSHDKVMVTQEVTTAMGTRNYNGMHALAARMKHCLGSGGREC</sequence>
<evidence type="ECO:0000256" key="1">
    <source>
        <dbReference type="SAM" id="Phobius"/>
    </source>
</evidence>